<gene>
    <name evidence="2" type="ORF">AAL_07172</name>
</gene>
<evidence type="ECO:0000256" key="1">
    <source>
        <dbReference type="SAM" id="MobiDB-lite"/>
    </source>
</evidence>
<keyword evidence="3" id="KW-1185">Reference proteome</keyword>
<feature type="compositionally biased region" description="Basic and acidic residues" evidence="1">
    <location>
        <begin position="48"/>
        <end position="62"/>
    </location>
</feature>
<evidence type="ECO:0000313" key="2">
    <source>
        <dbReference type="EMBL" id="KZZ90486.1"/>
    </source>
</evidence>
<dbReference type="AlphaFoldDB" id="A0A167XUK2"/>
<organism evidence="2 3">
    <name type="scientific">Moelleriella libera RCEF 2490</name>
    <dbReference type="NCBI Taxonomy" id="1081109"/>
    <lineage>
        <taxon>Eukaryota</taxon>
        <taxon>Fungi</taxon>
        <taxon>Dikarya</taxon>
        <taxon>Ascomycota</taxon>
        <taxon>Pezizomycotina</taxon>
        <taxon>Sordariomycetes</taxon>
        <taxon>Hypocreomycetidae</taxon>
        <taxon>Hypocreales</taxon>
        <taxon>Clavicipitaceae</taxon>
        <taxon>Moelleriella</taxon>
    </lineage>
</organism>
<dbReference type="EMBL" id="AZGY01000021">
    <property type="protein sequence ID" value="KZZ90486.1"/>
    <property type="molecule type" value="Genomic_DNA"/>
</dbReference>
<feature type="region of interest" description="Disordered" evidence="1">
    <location>
        <begin position="1"/>
        <end position="62"/>
    </location>
</feature>
<dbReference type="OrthoDB" id="2532734at2759"/>
<name>A0A167XUK2_9HYPO</name>
<proteinExistence type="predicted"/>
<dbReference type="Proteomes" id="UP000078544">
    <property type="component" value="Unassembled WGS sequence"/>
</dbReference>
<reference evidence="2 3" key="1">
    <citation type="journal article" date="2016" name="Genome Biol. Evol.">
        <title>Divergent and convergent evolution of fungal pathogenicity.</title>
        <authorList>
            <person name="Shang Y."/>
            <person name="Xiao G."/>
            <person name="Zheng P."/>
            <person name="Cen K."/>
            <person name="Zhan S."/>
            <person name="Wang C."/>
        </authorList>
    </citation>
    <scope>NUCLEOTIDE SEQUENCE [LARGE SCALE GENOMIC DNA]</scope>
    <source>
        <strain evidence="2 3">RCEF 2490</strain>
    </source>
</reference>
<evidence type="ECO:0000313" key="3">
    <source>
        <dbReference type="Proteomes" id="UP000078544"/>
    </source>
</evidence>
<accession>A0A167XUK2</accession>
<sequence length="62" mass="6702">MDSKDTKKASGEKEFSIQPVQDGIDPKTAPHKAHPGPVLTSSMPAQEGTKDDRQAKKAELNK</sequence>
<feature type="compositionally biased region" description="Basic and acidic residues" evidence="1">
    <location>
        <begin position="1"/>
        <end position="15"/>
    </location>
</feature>
<comment type="caution">
    <text evidence="2">The sequence shown here is derived from an EMBL/GenBank/DDBJ whole genome shotgun (WGS) entry which is preliminary data.</text>
</comment>
<protein>
    <submittedName>
        <fullName evidence="2">Uncharacterized protein</fullName>
    </submittedName>
</protein>